<dbReference type="SUPFAM" id="SSF46626">
    <property type="entry name" value="Cytochrome c"/>
    <property type="match status" value="1"/>
</dbReference>
<dbReference type="RefSeq" id="WP_207626561.1">
    <property type="nucleotide sequence ID" value="NZ_CBCSCN010000001.1"/>
</dbReference>
<dbReference type="GO" id="GO:0009055">
    <property type="term" value="F:electron transfer activity"/>
    <property type="evidence" value="ECO:0007669"/>
    <property type="project" value="InterPro"/>
</dbReference>
<evidence type="ECO:0000256" key="6">
    <source>
        <dbReference type="PROSITE-ProRule" id="PRU00433"/>
    </source>
</evidence>
<dbReference type="InterPro" id="IPR036909">
    <property type="entry name" value="Cyt_c-like_dom_sf"/>
</dbReference>
<dbReference type="EMBL" id="FWPT01000002">
    <property type="protein sequence ID" value="SMA38732.1"/>
    <property type="molecule type" value="Genomic_DNA"/>
</dbReference>
<feature type="domain" description="Cytochrome c" evidence="8">
    <location>
        <begin position="30"/>
        <end position="111"/>
    </location>
</feature>
<keyword evidence="2 6" id="KW-0349">Heme</keyword>
<keyword evidence="10" id="KW-1185">Reference proteome</keyword>
<dbReference type="AlphaFoldDB" id="A0A1X7AGG2"/>
<evidence type="ECO:0000256" key="3">
    <source>
        <dbReference type="ARBA" id="ARBA00022723"/>
    </source>
</evidence>
<sequence>MLCERSSAWFLSLFVASVSVLADEPTNYAASIQQNKRYQKLLAMCVACHGQDGTSPYPNIPNLKWQNPEYMVLQLEAFRSGERQDKTMSKVARLLSPEDIRRMSHYFASGGEN</sequence>
<gene>
    <name evidence="9" type="primary">cc4_2</name>
    <name evidence="9" type="ORF">EHSB41UT_00920</name>
</gene>
<evidence type="ECO:0000313" key="10">
    <source>
        <dbReference type="Proteomes" id="UP000196573"/>
    </source>
</evidence>
<evidence type="ECO:0000256" key="2">
    <source>
        <dbReference type="ARBA" id="ARBA00022617"/>
    </source>
</evidence>
<evidence type="ECO:0000256" key="7">
    <source>
        <dbReference type="SAM" id="SignalP"/>
    </source>
</evidence>
<evidence type="ECO:0000259" key="8">
    <source>
        <dbReference type="PROSITE" id="PS51007"/>
    </source>
</evidence>
<evidence type="ECO:0000256" key="4">
    <source>
        <dbReference type="ARBA" id="ARBA00022982"/>
    </source>
</evidence>
<evidence type="ECO:0000256" key="1">
    <source>
        <dbReference type="ARBA" id="ARBA00022448"/>
    </source>
</evidence>
<keyword evidence="7" id="KW-0732">Signal</keyword>
<accession>A0A1X7AGG2</accession>
<keyword evidence="4" id="KW-0249">Electron transport</keyword>
<dbReference type="PANTHER" id="PTHR33751:SF9">
    <property type="entry name" value="CYTOCHROME C4"/>
    <property type="match status" value="1"/>
</dbReference>
<protein>
    <submittedName>
        <fullName evidence="9">Cytochrome c4</fullName>
    </submittedName>
</protein>
<dbReference type="GO" id="GO:0020037">
    <property type="term" value="F:heme binding"/>
    <property type="evidence" value="ECO:0007669"/>
    <property type="project" value="InterPro"/>
</dbReference>
<feature type="chain" id="PRO_5010867085" evidence="7">
    <location>
        <begin position="23"/>
        <end position="113"/>
    </location>
</feature>
<keyword evidence="3 6" id="KW-0479">Metal-binding</keyword>
<dbReference type="PROSITE" id="PS51007">
    <property type="entry name" value="CYTC"/>
    <property type="match status" value="1"/>
</dbReference>
<dbReference type="InterPro" id="IPR009056">
    <property type="entry name" value="Cyt_c-like_dom"/>
</dbReference>
<proteinExistence type="predicted"/>
<evidence type="ECO:0000256" key="5">
    <source>
        <dbReference type="ARBA" id="ARBA00023004"/>
    </source>
</evidence>
<dbReference type="PANTHER" id="PTHR33751">
    <property type="entry name" value="CBB3-TYPE CYTOCHROME C OXIDASE SUBUNIT FIXP"/>
    <property type="match status" value="1"/>
</dbReference>
<reference evidence="9 10" key="1">
    <citation type="submission" date="2017-03" db="EMBL/GenBank/DDBJ databases">
        <authorList>
            <person name="Afonso C.L."/>
            <person name="Miller P.J."/>
            <person name="Scott M.A."/>
            <person name="Spackman E."/>
            <person name="Goraichik I."/>
            <person name="Dimitrov K.M."/>
            <person name="Suarez D.L."/>
            <person name="Swayne D.E."/>
        </authorList>
    </citation>
    <scope>NUCLEOTIDE SEQUENCE [LARGE SCALE GENOMIC DNA]</scope>
    <source>
        <strain evidence="9">SB41UT1</strain>
    </source>
</reference>
<feature type="signal peptide" evidence="7">
    <location>
        <begin position="1"/>
        <end position="22"/>
    </location>
</feature>
<dbReference type="Pfam" id="PF00034">
    <property type="entry name" value="Cytochrom_C"/>
    <property type="match status" value="1"/>
</dbReference>
<dbReference type="InterPro" id="IPR050597">
    <property type="entry name" value="Cytochrome_c_Oxidase_Subunit"/>
</dbReference>
<dbReference type="Proteomes" id="UP000196573">
    <property type="component" value="Unassembled WGS sequence"/>
</dbReference>
<organism evidence="9 10">
    <name type="scientific">Parendozoicomonas haliclonae</name>
    <dbReference type="NCBI Taxonomy" id="1960125"/>
    <lineage>
        <taxon>Bacteria</taxon>
        <taxon>Pseudomonadati</taxon>
        <taxon>Pseudomonadota</taxon>
        <taxon>Gammaproteobacteria</taxon>
        <taxon>Oceanospirillales</taxon>
        <taxon>Endozoicomonadaceae</taxon>
        <taxon>Parendozoicomonas</taxon>
    </lineage>
</organism>
<name>A0A1X7AGG2_9GAMM</name>
<keyword evidence="1" id="KW-0813">Transport</keyword>
<keyword evidence="5 6" id="KW-0408">Iron</keyword>
<dbReference type="GO" id="GO:0046872">
    <property type="term" value="F:metal ion binding"/>
    <property type="evidence" value="ECO:0007669"/>
    <property type="project" value="UniProtKB-KW"/>
</dbReference>
<evidence type="ECO:0000313" key="9">
    <source>
        <dbReference type="EMBL" id="SMA38732.1"/>
    </source>
</evidence>
<dbReference type="Gene3D" id="1.10.760.10">
    <property type="entry name" value="Cytochrome c-like domain"/>
    <property type="match status" value="1"/>
</dbReference>